<dbReference type="PANTHER" id="PTHR11782:SF83">
    <property type="entry name" value="GUANOSINE-DIPHOSPHATASE"/>
    <property type="match status" value="1"/>
</dbReference>
<dbReference type="Gene3D" id="3.30.420.40">
    <property type="match status" value="1"/>
</dbReference>
<dbReference type="EMBL" id="VSWD01000009">
    <property type="protein sequence ID" value="KAK3092825.1"/>
    <property type="molecule type" value="Genomic_DNA"/>
</dbReference>
<protein>
    <submittedName>
        <fullName evidence="6">Uncharacterized protein</fullName>
    </submittedName>
</protein>
<organism evidence="6 7">
    <name type="scientific">Pinctada imbricata</name>
    <name type="common">Atlantic pearl-oyster</name>
    <name type="synonym">Pinctada martensii</name>
    <dbReference type="NCBI Taxonomy" id="66713"/>
    <lineage>
        <taxon>Eukaryota</taxon>
        <taxon>Metazoa</taxon>
        <taxon>Spiralia</taxon>
        <taxon>Lophotrochozoa</taxon>
        <taxon>Mollusca</taxon>
        <taxon>Bivalvia</taxon>
        <taxon>Autobranchia</taxon>
        <taxon>Pteriomorphia</taxon>
        <taxon>Pterioida</taxon>
        <taxon>Pterioidea</taxon>
        <taxon>Pteriidae</taxon>
        <taxon>Pinctada</taxon>
    </lineage>
</organism>
<dbReference type="GO" id="GO:0005524">
    <property type="term" value="F:ATP binding"/>
    <property type="evidence" value="ECO:0007669"/>
    <property type="project" value="UniProtKB-KW"/>
</dbReference>
<evidence type="ECO:0000313" key="7">
    <source>
        <dbReference type="Proteomes" id="UP001186944"/>
    </source>
</evidence>
<dbReference type="GO" id="GO:0005886">
    <property type="term" value="C:plasma membrane"/>
    <property type="evidence" value="ECO:0007669"/>
    <property type="project" value="TreeGrafter"/>
</dbReference>
<evidence type="ECO:0000256" key="3">
    <source>
        <dbReference type="PIRSR" id="PIRSR600407-1"/>
    </source>
</evidence>
<dbReference type="GO" id="GO:0045134">
    <property type="term" value="F:UDP phosphatase activity"/>
    <property type="evidence" value="ECO:0007669"/>
    <property type="project" value="TreeGrafter"/>
</dbReference>
<sequence>MGTNSLVYMAFTTLYGILELTMSQSTDHHGYCVILDAGSTSTKLRIYQWPLRRTSVSFLNISEVYYQKFSPGLDHVIKDMETLPDYIKPMITNATCRVPFSKLQETPIYLLATAGLRLLAEEKAIHLMTSIRDYLADNSKNPFMYLSRSVRILSGEEEGVFAWISANYHLGVFNSEQAAGRSIGVLEMGGGSTQITFHPDGPILANMFSVRVAGQIFDLYSHSYLYFGQTYMKRRIINSLINETSKEITNPCWLRDNVGVVTTTAKRSVIVRGSGDPEKCLSIINSFLQSARASMCYPKPCTIGSVYQPSVGKDIFYAIAAFTYAPKSLKAVDSTRKLDLEKLNETAFQYCRQTLGQVSKQYSVEQKYASDYCMMALYIPTLLTSAYGFPSNTSNIVITDSVNGHRVDWSLGAVIYETEIREEDYPCRPLSVAAGRQDQLFIVCIMLTFVLLICPDDLLPVILSS</sequence>
<dbReference type="Pfam" id="PF01150">
    <property type="entry name" value="GDA1_CD39"/>
    <property type="match status" value="1"/>
</dbReference>
<comment type="similarity">
    <text evidence="1">Belongs to the GDA1/CD39 NTPase family.</text>
</comment>
<evidence type="ECO:0000313" key="6">
    <source>
        <dbReference type="EMBL" id="KAK3092825.1"/>
    </source>
</evidence>
<keyword evidence="4" id="KW-0547">Nucleotide-binding</keyword>
<dbReference type="AlphaFoldDB" id="A0AA88Y2M5"/>
<accession>A0AA88Y2M5</accession>
<dbReference type="GO" id="GO:0009134">
    <property type="term" value="P:nucleoside diphosphate catabolic process"/>
    <property type="evidence" value="ECO:0007669"/>
    <property type="project" value="TreeGrafter"/>
</dbReference>
<dbReference type="GO" id="GO:0017111">
    <property type="term" value="F:ribonucleoside triphosphate phosphatase activity"/>
    <property type="evidence" value="ECO:0007669"/>
    <property type="project" value="TreeGrafter"/>
</dbReference>
<evidence type="ECO:0000256" key="5">
    <source>
        <dbReference type="SAM" id="SignalP"/>
    </source>
</evidence>
<dbReference type="InterPro" id="IPR000407">
    <property type="entry name" value="GDA1_CD39_NTPase"/>
</dbReference>
<gene>
    <name evidence="6" type="ORF">FSP39_007653</name>
</gene>
<name>A0AA88Y2M5_PINIB</name>
<proteinExistence type="inferred from homology"/>
<dbReference type="Gene3D" id="3.30.420.150">
    <property type="entry name" value="Exopolyphosphatase. Domain 2"/>
    <property type="match status" value="1"/>
</dbReference>
<keyword evidence="4" id="KW-0067">ATP-binding</keyword>
<feature type="signal peptide" evidence="5">
    <location>
        <begin position="1"/>
        <end position="23"/>
    </location>
</feature>
<feature type="active site" description="Proton acceptor" evidence="3">
    <location>
        <position position="158"/>
    </location>
</feature>
<feature type="chain" id="PRO_5041726995" evidence="5">
    <location>
        <begin position="24"/>
        <end position="465"/>
    </location>
</feature>
<evidence type="ECO:0000256" key="1">
    <source>
        <dbReference type="ARBA" id="ARBA00009283"/>
    </source>
</evidence>
<reference evidence="6" key="1">
    <citation type="submission" date="2019-08" db="EMBL/GenBank/DDBJ databases">
        <title>The improved chromosome-level genome for the pearl oyster Pinctada fucata martensii using PacBio sequencing and Hi-C.</title>
        <authorList>
            <person name="Zheng Z."/>
        </authorList>
    </citation>
    <scope>NUCLEOTIDE SEQUENCE</scope>
    <source>
        <strain evidence="6">ZZ-2019</strain>
        <tissue evidence="6">Adductor muscle</tissue>
    </source>
</reference>
<evidence type="ECO:0000256" key="4">
    <source>
        <dbReference type="PIRSR" id="PIRSR600407-2"/>
    </source>
</evidence>
<feature type="binding site" evidence="4">
    <location>
        <begin position="190"/>
        <end position="194"/>
    </location>
    <ligand>
        <name>ATP</name>
        <dbReference type="ChEBI" id="CHEBI:30616"/>
    </ligand>
</feature>
<dbReference type="Proteomes" id="UP001186944">
    <property type="component" value="Unassembled WGS sequence"/>
</dbReference>
<dbReference type="GO" id="GO:0004382">
    <property type="term" value="F:GDP phosphatase activity"/>
    <property type="evidence" value="ECO:0007669"/>
    <property type="project" value="TreeGrafter"/>
</dbReference>
<keyword evidence="7" id="KW-1185">Reference proteome</keyword>
<evidence type="ECO:0000256" key="2">
    <source>
        <dbReference type="ARBA" id="ARBA00022801"/>
    </source>
</evidence>
<keyword evidence="2" id="KW-0378">Hydrolase</keyword>
<dbReference type="PANTHER" id="PTHR11782">
    <property type="entry name" value="ADENOSINE/GUANOSINE DIPHOSPHATASE"/>
    <property type="match status" value="1"/>
</dbReference>
<keyword evidence="5" id="KW-0732">Signal</keyword>
<comment type="caution">
    <text evidence="6">The sequence shown here is derived from an EMBL/GenBank/DDBJ whole genome shotgun (WGS) entry which is preliminary data.</text>
</comment>
<dbReference type="CDD" id="cd24003">
    <property type="entry name" value="ASKHA_NBD_GDA1_CD39_NTPase"/>
    <property type="match status" value="1"/>
</dbReference>